<dbReference type="NCBIfam" id="NF033675">
    <property type="entry name" value="NTTRR-F1"/>
    <property type="match status" value="1"/>
</dbReference>
<accession>A0AA90F2Y1</accession>
<dbReference type="AlphaFoldDB" id="A0AA90F2Y1"/>
<dbReference type="EMBL" id="JALAXI010000023">
    <property type="protein sequence ID" value="MCY9282452.1"/>
    <property type="molecule type" value="Genomic_DNA"/>
</dbReference>
<name>A0AA90F2Y1_9BACI</name>
<evidence type="ECO:0000313" key="2">
    <source>
        <dbReference type="Proteomes" id="UP001066455"/>
    </source>
</evidence>
<protein>
    <submittedName>
        <fullName evidence="1">NTTRR-F1 domain</fullName>
    </submittedName>
</protein>
<proteinExistence type="predicted"/>
<comment type="caution">
    <text evidence="1">The sequence shown here is derived from an EMBL/GenBank/DDBJ whole genome shotgun (WGS) entry which is preliminary data.</text>
</comment>
<dbReference type="Gene3D" id="2.60.120.260">
    <property type="entry name" value="Galactose-binding domain-like"/>
    <property type="match status" value="1"/>
</dbReference>
<dbReference type="Proteomes" id="UP001066455">
    <property type="component" value="Unassembled WGS sequence"/>
</dbReference>
<evidence type="ECO:0000313" key="1">
    <source>
        <dbReference type="EMBL" id="MCY9282452.1"/>
    </source>
</evidence>
<gene>
    <name evidence="1" type="ORF">MOE73_20585</name>
</gene>
<dbReference type="RefSeq" id="WP_268306265.1">
    <property type="nucleotide sequence ID" value="NZ_JALAXI010000023.1"/>
</dbReference>
<sequence length="170" mass="17848">MTIENRIINGGFETGSLPPWTGFNAIITSDFSHSGIYSVNLVTTSIGILAQSFLVNPGENFEFVISISKASSAPNPAIVITVDYYNSSFNFLSQGLSLTIPANRLSAVNVWNEIYATTNIAPPDTAIGVLTIQKLPLSGGAPILIDDVAMITIDQPGATGPTGEKVSTAT</sequence>
<reference evidence="1" key="1">
    <citation type="submission" date="2022-02" db="EMBL/GenBank/DDBJ databases">
        <title>Crop Bioprotection Bacillus Genome Sequencing.</title>
        <authorList>
            <person name="Dunlap C."/>
        </authorList>
    </citation>
    <scope>NUCLEOTIDE SEQUENCE</scope>
    <source>
        <strain evidence="1">T20C14</strain>
    </source>
</reference>
<organism evidence="1 2">
    <name type="scientific">Bacillus haynesii</name>
    <dbReference type="NCBI Taxonomy" id="1925021"/>
    <lineage>
        <taxon>Bacteria</taxon>
        <taxon>Bacillati</taxon>
        <taxon>Bacillota</taxon>
        <taxon>Bacilli</taxon>
        <taxon>Bacillales</taxon>
        <taxon>Bacillaceae</taxon>
        <taxon>Bacillus</taxon>
    </lineage>
</organism>